<gene>
    <name evidence="3" type="ORF">B0J12DRAFT_763239</name>
</gene>
<name>A0ABQ8GPT3_9PEZI</name>
<dbReference type="PANTHER" id="PTHR42760:SF45">
    <property type="entry name" value="SHORT CHAIN DEHYDROGENASE_REDUCTASE FAMILY PROTEIN, PUTATIVE (AFU_ORTHOLOGUE AFUA_3G09150)-RELATED"/>
    <property type="match status" value="1"/>
</dbReference>
<protein>
    <submittedName>
        <fullName evidence="3">Dehydrogenase with different specificitie</fullName>
    </submittedName>
</protein>
<dbReference type="InterPro" id="IPR036291">
    <property type="entry name" value="NAD(P)-bd_dom_sf"/>
</dbReference>
<proteinExistence type="inferred from homology"/>
<dbReference type="CDD" id="cd05233">
    <property type="entry name" value="SDR_c"/>
    <property type="match status" value="1"/>
</dbReference>
<organism evidence="3 4">
    <name type="scientific">Macrophomina phaseolina</name>
    <dbReference type="NCBI Taxonomy" id="35725"/>
    <lineage>
        <taxon>Eukaryota</taxon>
        <taxon>Fungi</taxon>
        <taxon>Dikarya</taxon>
        <taxon>Ascomycota</taxon>
        <taxon>Pezizomycotina</taxon>
        <taxon>Dothideomycetes</taxon>
        <taxon>Dothideomycetes incertae sedis</taxon>
        <taxon>Botryosphaeriales</taxon>
        <taxon>Botryosphaeriaceae</taxon>
        <taxon>Macrophomina</taxon>
    </lineage>
</organism>
<keyword evidence="4" id="KW-1185">Reference proteome</keyword>
<comment type="similarity">
    <text evidence="1">Belongs to the short-chain dehydrogenases/reductases (SDR) family.</text>
</comment>
<comment type="caution">
    <text evidence="3">The sequence shown here is derived from an EMBL/GenBank/DDBJ whole genome shotgun (WGS) entry which is preliminary data.</text>
</comment>
<reference evidence="3 4" key="1">
    <citation type="journal article" date="2021" name="Nat. Commun.">
        <title>Genetic determinants of endophytism in the Arabidopsis root mycobiome.</title>
        <authorList>
            <person name="Mesny F."/>
            <person name="Miyauchi S."/>
            <person name="Thiergart T."/>
            <person name="Pickel B."/>
            <person name="Atanasova L."/>
            <person name="Karlsson M."/>
            <person name="Huettel B."/>
            <person name="Barry K.W."/>
            <person name="Haridas S."/>
            <person name="Chen C."/>
            <person name="Bauer D."/>
            <person name="Andreopoulos W."/>
            <person name="Pangilinan J."/>
            <person name="LaButti K."/>
            <person name="Riley R."/>
            <person name="Lipzen A."/>
            <person name="Clum A."/>
            <person name="Drula E."/>
            <person name="Henrissat B."/>
            <person name="Kohler A."/>
            <person name="Grigoriev I.V."/>
            <person name="Martin F.M."/>
            <person name="Hacquard S."/>
        </authorList>
    </citation>
    <scope>NUCLEOTIDE SEQUENCE [LARGE SCALE GENOMIC DNA]</scope>
    <source>
        <strain evidence="3 4">MPI-SDFR-AT-0080</strain>
    </source>
</reference>
<accession>A0ABQ8GPT3</accession>
<evidence type="ECO:0000256" key="1">
    <source>
        <dbReference type="ARBA" id="ARBA00006484"/>
    </source>
</evidence>
<dbReference type="PROSITE" id="PS00061">
    <property type="entry name" value="ADH_SHORT"/>
    <property type="match status" value="1"/>
</dbReference>
<dbReference type="Gene3D" id="3.40.50.720">
    <property type="entry name" value="NAD(P)-binding Rossmann-like Domain"/>
    <property type="match status" value="1"/>
</dbReference>
<dbReference type="SUPFAM" id="SSF51735">
    <property type="entry name" value="NAD(P)-binding Rossmann-fold domains"/>
    <property type="match status" value="1"/>
</dbReference>
<dbReference type="PANTHER" id="PTHR42760">
    <property type="entry name" value="SHORT-CHAIN DEHYDROGENASES/REDUCTASES FAMILY MEMBER"/>
    <property type="match status" value="1"/>
</dbReference>
<keyword evidence="2" id="KW-0521">NADP</keyword>
<evidence type="ECO:0000313" key="3">
    <source>
        <dbReference type="EMBL" id="KAH7062199.1"/>
    </source>
</evidence>
<dbReference type="InterPro" id="IPR020904">
    <property type="entry name" value="Sc_DH/Rdtase_CS"/>
</dbReference>
<dbReference type="Pfam" id="PF13561">
    <property type="entry name" value="adh_short_C2"/>
    <property type="match status" value="1"/>
</dbReference>
<evidence type="ECO:0000256" key="2">
    <source>
        <dbReference type="ARBA" id="ARBA00022857"/>
    </source>
</evidence>
<dbReference type="Proteomes" id="UP000774617">
    <property type="component" value="Unassembled WGS sequence"/>
</dbReference>
<dbReference type="PRINTS" id="PR00081">
    <property type="entry name" value="GDHRDH"/>
</dbReference>
<dbReference type="InterPro" id="IPR002347">
    <property type="entry name" value="SDR_fam"/>
</dbReference>
<sequence>MSLTDGELLALSSSLQDKVIAITGSTSGIGLSTAKILASHGARLSIAGRDPAKLAAAHDALVALAPSPDHVLATGLDVTDAPAVDAWIAATVARFGRLDAAVNAAGREMPRMAHLVDTDDATWEQTLAVNLTGVMYCMRAQLRVMAEGGAIVNVGSTLGSVGLEANAAYCAAKAGLLGLSRSVAREVGGGGDGRRGVRVNVVSPGFCDTPMLENATAVFGTAFPTVQLSVQKRVSKPHELAHPIVFLLSPLASFITGADYHVDGGWLC</sequence>
<dbReference type="PRINTS" id="PR00080">
    <property type="entry name" value="SDRFAMILY"/>
</dbReference>
<evidence type="ECO:0000313" key="4">
    <source>
        <dbReference type="Proteomes" id="UP000774617"/>
    </source>
</evidence>
<dbReference type="EMBL" id="JAGTJR010000003">
    <property type="protein sequence ID" value="KAH7062199.1"/>
    <property type="molecule type" value="Genomic_DNA"/>
</dbReference>